<name>A0A0G4MPF8_VERLO</name>
<dbReference type="PANTHER" id="PTHR22834">
    <property type="entry name" value="NUCLEAR FUSION PROTEIN FUS2"/>
    <property type="match status" value="1"/>
</dbReference>
<dbReference type="PANTHER" id="PTHR22834:SF21">
    <property type="entry name" value="GUANYL NUCLEOTIDE EXCHANGE FACTOR, PUTATIVE (AFU_ORTHOLOGUE AFUA_5G11890)-RELATED"/>
    <property type="match status" value="1"/>
</dbReference>
<reference evidence="4 5" key="1">
    <citation type="submission" date="2015-05" db="EMBL/GenBank/DDBJ databases">
        <authorList>
            <person name="Wang D.B."/>
            <person name="Wang M."/>
        </authorList>
    </citation>
    <scope>NUCLEOTIDE SEQUENCE [LARGE SCALE GENOMIC DNA]</scope>
    <source>
        <strain evidence="4">VL1</strain>
    </source>
</reference>
<dbReference type="Pfam" id="PF25351">
    <property type="entry name" value="PH_BUD3_C"/>
    <property type="match status" value="1"/>
</dbReference>
<feature type="compositionally biased region" description="Polar residues" evidence="2">
    <location>
        <begin position="1112"/>
        <end position="1132"/>
    </location>
</feature>
<feature type="compositionally biased region" description="Polar residues" evidence="2">
    <location>
        <begin position="1373"/>
        <end position="1385"/>
    </location>
</feature>
<sequence length="1568" mass="172580">HTYPTTRGRRPGSGPALFGEQHAADLAANMIQSENTAEVIATLQTALQTQHLSNVDIDFVLPPGAIVPLRPEDLEDVPDDDDDILDPTLRQYGGYTPLVKLFGDPVFLPTARLRRAPSKPTALNRSKSFTRDQKVDLRMTLGELIDTEERYVMKLNELVKHIADDFRQSAKSRARSSLSPSEEELEKLFPRSADRILQINSAFMQELRNVMNNTEDEAVRDMETTTAALPGSKLGASAKTKDPSGALAVARIFLEWFPKFTDCYQEYIRASQHFPTLLNSFLDQQSSFRQRVTQTGEQAVRSILIEPVQRLPRYSLLIDQIVSCLPMTHPALQPMLKARDIITNICSMDEPLPDKPHVTNRLRNMVESWPLDLQPQGRLILAADFVEVPAPFNSVDQYEAADRSGMFLLFADCVVILKKLGPNIVTGRDLLREIDKPSAAGLLVSMTNAAGGPGSYELAFTGWHNLSDVRFTESANGTLVWMTSTQEMKGAHAGEWVTGTAVTSRCFQLQETHEAKAFKWTEDIVKARVEGRFSEGEREDPTWTLRCSRLPDNNLGIFAAVFQEGADQLIEGRREPAPIRIVVDHEKGTKGAPIGHYGVEVTVNVHSGDMRRVNMQTAGLNGKQFADDVALEDFLPTLSRRIIQLLSIQHNTSNMRLTPALVSYYTKALKGLQLTTRAEKTRSFLASSPVKGLLSTIWGGSSNAGADQGAASPKHARVPVTNVFPPPISRANSETNSIFGSARSRDGKGAPIGHYGVEVTVNVHSGDMRRVNMQTAGLNGKQFADDVALEDFLPTLSRRIIQLLSIQHNTSNMRLTPALVSYYTKALKGLQLTTRAEKTRSFLASSPVKGLLSTIWGGSSNAGADQGAASPKHARVPVTNVFPPPISRANSETNSIFGSARSRDGVRIAMDESKPENPLVRLEQTFTGYVASLQARKGSIVGRMLLNRGAVDELAVNDLYNRLIESPFDLDASSELSADSIFVAFEKFLNIAWREQMGPIMTIQALDTLQERMNKQVPGNFADFVNYMFGDMAPQNRRAFTALIKLLADLLEGCSNDSDRGAITVAFAELLVVDGTAHNYINLLDRLVEDCDRIFEDTSFGANLHPGGSAYESMNSTTRSTKSHTGSLTSNTSSIRRKFGLDSLLRQNSKNEDRPSVWRTLSKHTRNPATGDVSQTASLSRATASRTRSIDMGYPGPNKLKRPNSRDRPPLAGAFDDLQRPGSSHKLESRLETIGEPDHEAAAHKTPKKKRRSSLSDLRSLMAAASLGDPAEDTSILPLSINKQISEKFNSTPRAKSPTPSRIPVSPNTQSLRVPRPQKENLSLADIFQPSPSTAGTEKRPTRGHHSKNFSTSQIPTLKPARSGLGSGGESPTRPSLSPTKTGSSGRLRLQSPQKLRERLQTEKQAVDEVDASLKSELSKIAEEMSRVNNGLGDRTGTVDLRRLTQSVTALEERVPTMLGELNERHAAIQRDMESTLKASEAKVKAIDQLYREATAENELLYEKFNSELGKIVKALRGKGREDKEELVSKLREQSEESAKTKRENARLRREVISLRTALKGEAAADGA</sequence>
<dbReference type="GO" id="GO:0032955">
    <property type="term" value="P:regulation of division septum assembly"/>
    <property type="evidence" value="ECO:0007669"/>
    <property type="project" value="TreeGrafter"/>
</dbReference>
<dbReference type="GO" id="GO:0005737">
    <property type="term" value="C:cytoplasm"/>
    <property type="evidence" value="ECO:0007669"/>
    <property type="project" value="TreeGrafter"/>
</dbReference>
<gene>
    <name evidence="4" type="ORF">BN1708_006923</name>
</gene>
<dbReference type="GO" id="GO:0031991">
    <property type="term" value="P:regulation of actomyosin contractile ring contraction"/>
    <property type="evidence" value="ECO:0007669"/>
    <property type="project" value="TreeGrafter"/>
</dbReference>
<evidence type="ECO:0000256" key="1">
    <source>
        <dbReference type="SAM" id="Coils"/>
    </source>
</evidence>
<evidence type="ECO:0000313" key="4">
    <source>
        <dbReference type="EMBL" id="CRK36074.1"/>
    </source>
</evidence>
<feature type="compositionally biased region" description="Low complexity" evidence="2">
    <location>
        <begin position="1174"/>
        <end position="1187"/>
    </location>
</feature>
<feature type="region of interest" description="Disordered" evidence="2">
    <location>
        <begin position="1150"/>
        <end position="1256"/>
    </location>
</feature>
<evidence type="ECO:0000313" key="5">
    <source>
        <dbReference type="Proteomes" id="UP000044602"/>
    </source>
</evidence>
<dbReference type="Pfam" id="PF00621">
    <property type="entry name" value="RhoGEF"/>
    <property type="match status" value="1"/>
</dbReference>
<feature type="region of interest" description="Disordered" evidence="2">
    <location>
        <begin position="1289"/>
        <end position="1408"/>
    </location>
</feature>
<organism evidence="4 5">
    <name type="scientific">Verticillium longisporum</name>
    <name type="common">Verticillium dahliae var. longisporum</name>
    <dbReference type="NCBI Taxonomy" id="100787"/>
    <lineage>
        <taxon>Eukaryota</taxon>
        <taxon>Fungi</taxon>
        <taxon>Dikarya</taxon>
        <taxon>Ascomycota</taxon>
        <taxon>Pezizomycotina</taxon>
        <taxon>Sordariomycetes</taxon>
        <taxon>Hypocreomycetidae</taxon>
        <taxon>Glomerellales</taxon>
        <taxon>Plectosphaerellaceae</taxon>
        <taxon>Verticillium</taxon>
    </lineage>
</organism>
<dbReference type="PROSITE" id="PS50010">
    <property type="entry name" value="DH_2"/>
    <property type="match status" value="1"/>
</dbReference>
<feature type="coiled-coil region" evidence="1">
    <location>
        <begin position="1524"/>
        <end position="1551"/>
    </location>
</feature>
<dbReference type="InterPro" id="IPR051492">
    <property type="entry name" value="Dynamin-Rho_GEF"/>
</dbReference>
<protein>
    <recommendedName>
        <fullName evidence="3">DH domain-containing protein</fullName>
    </recommendedName>
</protein>
<feature type="region of interest" description="Disordered" evidence="2">
    <location>
        <begin position="1106"/>
        <end position="1132"/>
    </location>
</feature>
<dbReference type="Gene3D" id="1.20.900.10">
    <property type="entry name" value="Dbl homology (DH) domain"/>
    <property type="match status" value="1"/>
</dbReference>
<dbReference type="EMBL" id="CVQH01023861">
    <property type="protein sequence ID" value="CRK36074.1"/>
    <property type="molecule type" value="Genomic_DNA"/>
</dbReference>
<keyword evidence="1" id="KW-0175">Coiled coil</keyword>
<dbReference type="InterPro" id="IPR035899">
    <property type="entry name" value="DBL_dom_sf"/>
</dbReference>
<feature type="compositionally biased region" description="Polar residues" evidence="2">
    <location>
        <begin position="1289"/>
        <end position="1312"/>
    </location>
</feature>
<keyword evidence="5" id="KW-1185">Reference proteome</keyword>
<dbReference type="InterPro" id="IPR000219">
    <property type="entry name" value="DH_dom"/>
</dbReference>
<dbReference type="SMART" id="SM00325">
    <property type="entry name" value="RhoGEF"/>
    <property type="match status" value="1"/>
</dbReference>
<dbReference type="InterPro" id="IPR057454">
    <property type="entry name" value="Bud3_C"/>
</dbReference>
<accession>A0A0G4MPF8</accession>
<proteinExistence type="predicted"/>
<feature type="compositionally biased region" description="Basic and acidic residues" evidence="2">
    <location>
        <begin position="1395"/>
        <end position="1408"/>
    </location>
</feature>
<dbReference type="SUPFAM" id="SSF48065">
    <property type="entry name" value="DBL homology domain (DH-domain)"/>
    <property type="match status" value="1"/>
</dbReference>
<feature type="non-terminal residue" evidence="4">
    <location>
        <position position="1"/>
    </location>
</feature>
<feature type="domain" description="DH" evidence="3">
    <location>
        <begin position="136"/>
        <end position="345"/>
    </location>
</feature>
<evidence type="ECO:0000259" key="3">
    <source>
        <dbReference type="PROSITE" id="PS50010"/>
    </source>
</evidence>
<dbReference type="STRING" id="100787.A0A0G4MPF8"/>
<evidence type="ECO:0000256" key="2">
    <source>
        <dbReference type="SAM" id="MobiDB-lite"/>
    </source>
</evidence>
<dbReference type="Proteomes" id="UP000044602">
    <property type="component" value="Unassembled WGS sequence"/>
</dbReference>
<dbReference type="GO" id="GO:0005085">
    <property type="term" value="F:guanyl-nucleotide exchange factor activity"/>
    <property type="evidence" value="ECO:0007669"/>
    <property type="project" value="InterPro"/>
</dbReference>
<feature type="compositionally biased region" description="Basic and acidic residues" evidence="2">
    <location>
        <begin position="1225"/>
        <end position="1243"/>
    </location>
</feature>